<dbReference type="RefSeq" id="WP_083596496.1">
    <property type="nucleotide sequence ID" value="NZ_FQUO01000007.1"/>
</dbReference>
<reference evidence="1 2" key="1">
    <citation type="submission" date="2016-11" db="EMBL/GenBank/DDBJ databases">
        <authorList>
            <person name="Jaros S."/>
            <person name="Januszkiewicz K."/>
            <person name="Wedrychowicz H."/>
        </authorList>
    </citation>
    <scope>NUCLEOTIDE SEQUENCE [LARGE SCALE GENOMIC DNA]</scope>
    <source>
        <strain evidence="1 2">DSM 26897</strain>
    </source>
</reference>
<keyword evidence="1" id="KW-0808">Transferase</keyword>
<dbReference type="PANTHER" id="PTHR43167">
    <property type="entry name" value="PUTATIVE (AFU_ORTHOLOGUE AFUA_6G01830)-RELATED"/>
    <property type="match status" value="1"/>
</dbReference>
<dbReference type="PANTHER" id="PTHR43167:SF1">
    <property type="entry name" value="PUTATIVE (AFU_ORTHOLOGUE AFUA_6G01830)-RELATED"/>
    <property type="match status" value="1"/>
</dbReference>
<dbReference type="EMBL" id="FQUO01000007">
    <property type="protein sequence ID" value="SHF36675.1"/>
    <property type="molecule type" value="Genomic_DNA"/>
</dbReference>
<dbReference type="SUPFAM" id="SSF53335">
    <property type="entry name" value="S-adenosyl-L-methionine-dependent methyltransferases"/>
    <property type="match status" value="1"/>
</dbReference>
<gene>
    <name evidence="1" type="ORF">SAMN05444008_107108</name>
</gene>
<dbReference type="Pfam" id="PF13578">
    <property type="entry name" value="Methyltransf_24"/>
    <property type="match status" value="1"/>
</dbReference>
<dbReference type="InterPro" id="IPR029063">
    <property type="entry name" value="SAM-dependent_MTases_sf"/>
</dbReference>
<keyword evidence="1" id="KW-0489">Methyltransferase</keyword>
<evidence type="ECO:0000313" key="2">
    <source>
        <dbReference type="Proteomes" id="UP000184368"/>
    </source>
</evidence>
<dbReference type="Proteomes" id="UP000184368">
    <property type="component" value="Unassembled WGS sequence"/>
</dbReference>
<keyword evidence="2" id="KW-1185">Reference proteome</keyword>
<sequence length="265" mass="30466">MYSSFRLARKYLHYYRTAMNGKGHGMHSPFVFQFIVKVLNNGQGYTPPPAVEALRRTMRKDNRALPPNDLGAGSRAGAMEQLVVKRIARTALMPARYSHLLYRMVHHYQPTQILELGTSLGITTAYLALANANAKVYTIEGNPSIRQVAVDNFKQLGVPQIQSVAGAFDDCLPAILQEMKKVDFVLVDGNHRYEPTLKYFQQLLPFCHNDTFLVFDDIHWSSEMERAWEAIKTDPRVRCTIDLFFLGIVLFRSEFRERQDFVIRY</sequence>
<protein>
    <submittedName>
        <fullName evidence="1">Methyltransferase domain-containing protein</fullName>
    </submittedName>
</protein>
<proteinExistence type="predicted"/>
<name>A0A1M5B2J4_9BACT</name>
<dbReference type="GO" id="GO:0008168">
    <property type="term" value="F:methyltransferase activity"/>
    <property type="evidence" value="ECO:0007669"/>
    <property type="project" value="UniProtKB-KW"/>
</dbReference>
<evidence type="ECO:0000313" key="1">
    <source>
        <dbReference type="EMBL" id="SHF36675.1"/>
    </source>
</evidence>
<dbReference type="OrthoDB" id="5464618at2"/>
<dbReference type="STRING" id="1302690.BUE76_16515"/>
<dbReference type="GO" id="GO:0032259">
    <property type="term" value="P:methylation"/>
    <property type="evidence" value="ECO:0007669"/>
    <property type="project" value="UniProtKB-KW"/>
</dbReference>
<dbReference type="AlphaFoldDB" id="A0A1M5B2J4"/>
<dbReference type="Gene3D" id="3.40.50.150">
    <property type="entry name" value="Vaccinia Virus protein VP39"/>
    <property type="match status" value="1"/>
</dbReference>
<organism evidence="1 2">
    <name type="scientific">Cnuella takakiae</name>
    <dbReference type="NCBI Taxonomy" id="1302690"/>
    <lineage>
        <taxon>Bacteria</taxon>
        <taxon>Pseudomonadati</taxon>
        <taxon>Bacteroidota</taxon>
        <taxon>Chitinophagia</taxon>
        <taxon>Chitinophagales</taxon>
        <taxon>Chitinophagaceae</taxon>
        <taxon>Cnuella</taxon>
    </lineage>
</organism>
<accession>A0A1M5B2J4</accession>